<comment type="caution">
    <text evidence="2">The sequence shown here is derived from an EMBL/GenBank/DDBJ whole genome shotgun (WGS) entry which is preliminary data.</text>
</comment>
<reference evidence="2 3" key="1">
    <citation type="submission" date="2018-08" db="EMBL/GenBank/DDBJ databases">
        <title>Vibrio isolated from the Eastern China Marginal Seas.</title>
        <authorList>
            <person name="Li Y."/>
        </authorList>
    </citation>
    <scope>NUCLEOTIDE SEQUENCE [LARGE SCALE GENOMIC DNA]</scope>
    <source>
        <strain evidence="2 3">BEI233</strain>
    </source>
</reference>
<dbReference type="EMBL" id="QVMU01000027">
    <property type="protein sequence ID" value="RJX66540.1"/>
    <property type="molecule type" value="Genomic_DNA"/>
</dbReference>
<organism evidence="2 3">
    <name type="scientific">Vibrio sinensis</name>
    <dbReference type="NCBI Taxonomy" id="2302434"/>
    <lineage>
        <taxon>Bacteria</taxon>
        <taxon>Pseudomonadati</taxon>
        <taxon>Pseudomonadota</taxon>
        <taxon>Gammaproteobacteria</taxon>
        <taxon>Vibrionales</taxon>
        <taxon>Vibrionaceae</taxon>
        <taxon>Vibrio</taxon>
    </lineage>
</organism>
<dbReference type="OrthoDB" id="5587079at2"/>
<accession>A0A3A6Q939</accession>
<dbReference type="InterPro" id="IPR011990">
    <property type="entry name" value="TPR-like_helical_dom_sf"/>
</dbReference>
<protein>
    <submittedName>
        <fullName evidence="2">Sel1 repeat family protein</fullName>
    </submittedName>
</protein>
<dbReference type="Proteomes" id="UP000273252">
    <property type="component" value="Unassembled WGS sequence"/>
</dbReference>
<evidence type="ECO:0000313" key="3">
    <source>
        <dbReference type="Proteomes" id="UP000273252"/>
    </source>
</evidence>
<evidence type="ECO:0000256" key="1">
    <source>
        <dbReference type="SAM" id="Phobius"/>
    </source>
</evidence>
<dbReference type="Gene3D" id="1.25.40.10">
    <property type="entry name" value="Tetratricopeptide repeat domain"/>
    <property type="match status" value="1"/>
</dbReference>
<name>A0A3A6Q939_9VIBR</name>
<keyword evidence="1" id="KW-0812">Transmembrane</keyword>
<dbReference type="SUPFAM" id="SSF81901">
    <property type="entry name" value="HCP-like"/>
    <property type="match status" value="1"/>
</dbReference>
<gene>
    <name evidence="2" type="ORF">DZ860_19860</name>
</gene>
<evidence type="ECO:0000313" key="2">
    <source>
        <dbReference type="EMBL" id="RJX66540.1"/>
    </source>
</evidence>
<keyword evidence="1" id="KW-1133">Transmembrane helix</keyword>
<proteinExistence type="predicted"/>
<keyword evidence="1" id="KW-0472">Membrane</keyword>
<keyword evidence="3" id="KW-1185">Reference proteome</keyword>
<feature type="transmembrane region" description="Helical" evidence="1">
    <location>
        <begin position="6"/>
        <end position="24"/>
    </location>
</feature>
<dbReference type="RefSeq" id="WP_120034616.1">
    <property type="nucleotide sequence ID" value="NZ_QVMU01000027.1"/>
</dbReference>
<dbReference type="AlphaFoldDB" id="A0A3A6Q939"/>
<sequence>MTWSSYYRYILVAFAVSFSSLLYADQSIDGIMPEQAYQQGTLLYQQNKYTQARPLLKYATAQGYPAAALMYADTFYANLFIQTKEESEYIVKAAEMGSIIGMLRAGGSRAINEESRLWKAQSSRVINNLAEQGNAFAMELLYSSVKDRGEGYRWLKKAAEAGDPFSQCELARRYEMGNDWFLIPGKREKETERLFKAAADSGYWPAMRAYAFLLHDQGDINGYQAIIDELIEIGDAAVIRALGSYYRTNGQEELSAYYYKIYVDSMGHEGKETNYDTVKFFYDEVVKSLTPEQINQVDIKVKEYLKTHTVRYQKRIKDYEYTLDSFNLTSN</sequence>